<dbReference type="PRINTS" id="PR00762">
    <property type="entry name" value="CLCHANNEL"/>
</dbReference>
<name>A0A4U8UKC2_STECR</name>
<dbReference type="SUPFAM" id="SSF81340">
    <property type="entry name" value="Clc chloride channel"/>
    <property type="match status" value="1"/>
</dbReference>
<feature type="domain" description="CBS" evidence="11">
    <location>
        <begin position="886"/>
        <end position="940"/>
    </location>
</feature>
<feature type="transmembrane region" description="Helical" evidence="9">
    <location>
        <begin position="512"/>
        <end position="534"/>
    </location>
</feature>
<dbReference type="PANTHER" id="PTHR45711">
    <property type="entry name" value="CHLORIDE CHANNEL PROTEIN"/>
    <property type="match status" value="1"/>
</dbReference>
<dbReference type="Gene3D" id="3.10.580.20">
    <property type="match status" value="1"/>
</dbReference>
<feature type="compositionally biased region" description="Low complexity" evidence="10">
    <location>
        <begin position="41"/>
        <end position="51"/>
    </location>
</feature>
<gene>
    <name evidence="12" type="ORF">L596_001116</name>
</gene>
<feature type="transmembrane region" description="Helical" evidence="9">
    <location>
        <begin position="438"/>
        <end position="462"/>
    </location>
</feature>
<feature type="transmembrane region" description="Helical" evidence="9">
    <location>
        <begin position="336"/>
        <end position="361"/>
    </location>
</feature>
<dbReference type="CDD" id="cd04591">
    <property type="entry name" value="CBS_pair_voltage-gated_CLC_euk_bac"/>
    <property type="match status" value="1"/>
</dbReference>
<comment type="caution">
    <text evidence="12">The sequence shown here is derived from an EMBL/GenBank/DDBJ whole genome shotgun (WGS) entry which is preliminary data.</text>
</comment>
<evidence type="ECO:0000313" key="13">
    <source>
        <dbReference type="Proteomes" id="UP000298663"/>
    </source>
</evidence>
<dbReference type="EMBL" id="AZBU02000001">
    <property type="protein sequence ID" value="TMS33364.1"/>
    <property type="molecule type" value="Genomic_DNA"/>
</dbReference>
<dbReference type="GO" id="GO:0005794">
    <property type="term" value="C:Golgi apparatus"/>
    <property type="evidence" value="ECO:0007669"/>
    <property type="project" value="TreeGrafter"/>
</dbReference>
<dbReference type="GO" id="GO:0005769">
    <property type="term" value="C:early endosome"/>
    <property type="evidence" value="ECO:0007669"/>
    <property type="project" value="TreeGrafter"/>
</dbReference>
<sequence>MLGSSNISFKNRFKLVPKGLRIKNCCLQYDEEPESVSLINSASSPASRGSSIKYNNRRRAMDGVNGGSGNRARFSSDDGSDLFGEGSSNGVVSQSLSGGELSEPAMVHVEQRSGLTKRLKRNNEEWGSGWSRGGIIDSDWLTDYSRVAADALQTQKISMYSSVRRLVRRIGRRSEYRGVLTDADFGYDMTVANGDTEEDLTPDSPPVFSKYEDFHTIDWQRDLARDRLRHKFIVAKKHDFPFGLLLSMWDAGSGWICVLLVGLAAGAVAGIIDIGARWMSDLKDGICADRFWLDREHCCWSSNDSFYKDFDCNSWTTWPEMFNYYDKNFFYYTTEFVFYVGWSVLMAGLTVTLVKVFAPYACGSGIPEIKCILSGFVIRGYLGKWTFIIKSVGLILASASGLSLGKEGPMVHLACCIGNIFSYFFPKYGLNEAKKREILSASAAAGVSVAFGAPIGGVMFSLEEASYYFPLKTMWRSFFCALVAGIILRIVNPFGSDQTSLFHVDYSMKWTFIELIPFAGLGLFGGILGSLFIWSNIKWCRFRKTNKILGGHPIYEVMIVAALTSAIGFNNPYTRKSASALIKQLFDRCGPEDYMQDLCDYQNKTFSSDKVDDNYHTGEFGIGVTNAFWQLIMALICKLLFTIFTFGVKVPSGLFVPSMAMGAISGRLVGITMEGIIASLQQSVGHNDMWACQIGKDCVMPGLYAMVGAAAVLGGVTRMTVSLVVIMFELTGSLEFIVPTMVAVMFAKWVGDAICSLGIYDAHIELNGYPFLDNKGEYPYSTVASQVMKPGAGNDDLGVIYQDSMTVGEIEKLLQETQYNGFPVVVSSDSMSLVGFCTRRDIQLALATARKTQSYVVTSSIVVFSNTVPEPSSSGDPAPLKLRRLMDLAPMTITDQTPMETVIDMFRKLGLRQVLVTKNGRLLGVITKKDILQFMKRSEH</sequence>
<comment type="similarity">
    <text evidence="9">Belongs to the chloride channel (TC 2.A.49) family.</text>
</comment>
<dbReference type="InterPro" id="IPR014743">
    <property type="entry name" value="Cl-channel_core"/>
</dbReference>
<dbReference type="Gene3D" id="3.90.1280.20">
    <property type="match status" value="1"/>
</dbReference>
<dbReference type="GO" id="GO:0008021">
    <property type="term" value="C:synaptic vesicle"/>
    <property type="evidence" value="ECO:0007669"/>
    <property type="project" value="TreeGrafter"/>
</dbReference>
<evidence type="ECO:0000256" key="4">
    <source>
        <dbReference type="ARBA" id="ARBA00022989"/>
    </source>
</evidence>
<dbReference type="GO" id="GO:0005886">
    <property type="term" value="C:plasma membrane"/>
    <property type="evidence" value="ECO:0007669"/>
    <property type="project" value="TreeGrafter"/>
</dbReference>
<dbReference type="SUPFAM" id="SSF54631">
    <property type="entry name" value="CBS-domain pair"/>
    <property type="match status" value="1"/>
</dbReference>
<evidence type="ECO:0000256" key="2">
    <source>
        <dbReference type="ARBA" id="ARBA00022448"/>
    </source>
</evidence>
<dbReference type="AlphaFoldDB" id="A0A4U8UKC2"/>
<evidence type="ECO:0000256" key="9">
    <source>
        <dbReference type="RuleBase" id="RU361221"/>
    </source>
</evidence>
<dbReference type="Pfam" id="PF00654">
    <property type="entry name" value="Voltage_CLC"/>
    <property type="match status" value="1"/>
</dbReference>
<reference evidence="12 13" key="2">
    <citation type="journal article" date="2019" name="G3 (Bethesda)">
        <title>Hybrid Assembly of the Genome of the Entomopathogenic Nematode Steinernema carpocapsae Identifies the X-Chromosome.</title>
        <authorList>
            <person name="Serra L."/>
            <person name="Macchietto M."/>
            <person name="Macias-Munoz A."/>
            <person name="McGill C.J."/>
            <person name="Rodriguez I.M."/>
            <person name="Rodriguez B."/>
            <person name="Murad R."/>
            <person name="Mortazavi A."/>
        </authorList>
    </citation>
    <scope>NUCLEOTIDE SEQUENCE [LARGE SCALE GENOMIC DNA]</scope>
    <source>
        <strain evidence="12 13">ALL</strain>
    </source>
</reference>
<dbReference type="InterPro" id="IPR001807">
    <property type="entry name" value="ClC"/>
</dbReference>
<dbReference type="Proteomes" id="UP000298663">
    <property type="component" value="Unassembled WGS sequence"/>
</dbReference>
<keyword evidence="3 9" id="KW-0812">Transmembrane</keyword>
<feature type="transmembrane region" description="Helical" evidence="9">
    <location>
        <begin position="254"/>
        <end position="272"/>
    </location>
</feature>
<dbReference type="FunFam" id="1.10.3080.10:FF:000011">
    <property type="entry name" value="Chloride channel protein"/>
    <property type="match status" value="1"/>
</dbReference>
<organism evidence="12 13">
    <name type="scientific">Steinernema carpocapsae</name>
    <name type="common">Entomopathogenic nematode</name>
    <dbReference type="NCBI Taxonomy" id="34508"/>
    <lineage>
        <taxon>Eukaryota</taxon>
        <taxon>Metazoa</taxon>
        <taxon>Ecdysozoa</taxon>
        <taxon>Nematoda</taxon>
        <taxon>Chromadorea</taxon>
        <taxon>Rhabditida</taxon>
        <taxon>Tylenchina</taxon>
        <taxon>Panagrolaimomorpha</taxon>
        <taxon>Strongyloidoidea</taxon>
        <taxon>Steinernematidae</taxon>
        <taxon>Steinernema</taxon>
    </lineage>
</organism>
<feature type="transmembrane region" description="Helical" evidence="9">
    <location>
        <begin position="474"/>
        <end position="491"/>
    </location>
</feature>
<dbReference type="OrthoDB" id="44789at2759"/>
<evidence type="ECO:0000256" key="10">
    <source>
        <dbReference type="SAM" id="MobiDB-lite"/>
    </source>
</evidence>
<feature type="region of interest" description="Disordered" evidence="10">
    <location>
        <begin position="40"/>
        <end position="80"/>
    </location>
</feature>
<dbReference type="GO" id="GO:0010008">
    <property type="term" value="C:endosome membrane"/>
    <property type="evidence" value="ECO:0007669"/>
    <property type="project" value="UniProtKB-SubCell"/>
</dbReference>
<feature type="transmembrane region" description="Helical" evidence="9">
    <location>
        <begin position="627"/>
        <end position="648"/>
    </location>
</feature>
<evidence type="ECO:0000256" key="3">
    <source>
        <dbReference type="ARBA" id="ARBA00022692"/>
    </source>
</evidence>
<keyword evidence="4 9" id="KW-1133">Transmembrane helix</keyword>
<keyword evidence="7 9" id="KW-0868">Chloride</keyword>
<dbReference type="PROSITE" id="PS51371">
    <property type="entry name" value="CBS"/>
    <property type="match status" value="2"/>
</dbReference>
<evidence type="ECO:0000256" key="1">
    <source>
        <dbReference type="ARBA" id="ARBA00004337"/>
    </source>
</evidence>
<reference evidence="12 13" key="1">
    <citation type="journal article" date="2015" name="Genome Biol.">
        <title>Comparative genomics of Steinernema reveals deeply conserved gene regulatory networks.</title>
        <authorList>
            <person name="Dillman A.R."/>
            <person name="Macchietto M."/>
            <person name="Porter C.F."/>
            <person name="Rogers A."/>
            <person name="Williams B."/>
            <person name="Antoshechkin I."/>
            <person name="Lee M.M."/>
            <person name="Goodwin Z."/>
            <person name="Lu X."/>
            <person name="Lewis E.E."/>
            <person name="Goodrich-Blair H."/>
            <person name="Stock S.P."/>
            <person name="Adams B.J."/>
            <person name="Sternberg P.W."/>
            <person name="Mortazavi A."/>
        </authorList>
    </citation>
    <scope>NUCLEOTIDE SEQUENCE [LARGE SCALE GENOMIC DNA]</scope>
    <source>
        <strain evidence="12 13">ALL</strain>
    </source>
</reference>
<dbReference type="InterPro" id="IPR000644">
    <property type="entry name" value="CBS_dom"/>
</dbReference>
<feature type="transmembrane region" description="Helical" evidence="9">
    <location>
        <begin position="410"/>
        <end position="426"/>
    </location>
</feature>
<dbReference type="SMART" id="SM00116">
    <property type="entry name" value="CBS"/>
    <property type="match status" value="2"/>
</dbReference>
<proteinExistence type="inferred from homology"/>
<keyword evidence="13" id="KW-1185">Reference proteome</keyword>
<evidence type="ECO:0000256" key="8">
    <source>
        <dbReference type="PROSITE-ProRule" id="PRU00703"/>
    </source>
</evidence>
<accession>A0A4U8UKC2</accession>
<feature type="domain" description="CBS" evidence="11">
    <location>
        <begin position="788"/>
        <end position="852"/>
    </location>
</feature>
<feature type="transmembrane region" description="Helical" evidence="9">
    <location>
        <begin position="723"/>
        <end position="747"/>
    </location>
</feature>
<evidence type="ECO:0000256" key="5">
    <source>
        <dbReference type="ARBA" id="ARBA00023065"/>
    </source>
</evidence>
<protein>
    <recommendedName>
        <fullName evidence="9">Chloride channel protein</fullName>
    </recommendedName>
</protein>
<dbReference type="Gene3D" id="1.10.3080.10">
    <property type="entry name" value="Clc chloride channel"/>
    <property type="match status" value="1"/>
</dbReference>
<dbReference type="GO" id="GO:0005247">
    <property type="term" value="F:voltage-gated chloride channel activity"/>
    <property type="evidence" value="ECO:0007669"/>
    <property type="project" value="TreeGrafter"/>
</dbReference>
<keyword evidence="2 9" id="KW-0813">Transport</keyword>
<dbReference type="CDD" id="cd03684">
    <property type="entry name" value="ClC_3_like"/>
    <property type="match status" value="1"/>
</dbReference>
<keyword evidence="5 9" id="KW-0406">Ion transport</keyword>
<evidence type="ECO:0000256" key="6">
    <source>
        <dbReference type="ARBA" id="ARBA00023136"/>
    </source>
</evidence>
<keyword evidence="8" id="KW-0129">CBS domain</keyword>
<feature type="transmembrane region" description="Helical" evidence="9">
    <location>
        <begin position="554"/>
        <end position="573"/>
    </location>
</feature>
<dbReference type="InterPro" id="IPR046342">
    <property type="entry name" value="CBS_dom_sf"/>
</dbReference>
<evidence type="ECO:0000256" key="7">
    <source>
        <dbReference type="ARBA" id="ARBA00023214"/>
    </source>
</evidence>
<evidence type="ECO:0000313" key="12">
    <source>
        <dbReference type="EMBL" id="TMS33364.1"/>
    </source>
</evidence>
<feature type="transmembrane region" description="Helical" evidence="9">
    <location>
        <begin position="698"/>
        <end position="717"/>
    </location>
</feature>
<dbReference type="PANTHER" id="PTHR45711:SF6">
    <property type="entry name" value="CHLORIDE CHANNEL PROTEIN"/>
    <property type="match status" value="1"/>
</dbReference>
<keyword evidence="6 9" id="KW-0472">Membrane</keyword>
<dbReference type="STRING" id="34508.A0A4U8UKC2"/>
<comment type="subcellular location">
    <subcellularLocation>
        <location evidence="1">Endosome membrane</location>
        <topology evidence="1">Multi-pass membrane protein</topology>
    </subcellularLocation>
    <subcellularLocation>
        <location evidence="9">Membrane</location>
        <topology evidence="9">Multi-pass membrane protein</topology>
    </subcellularLocation>
</comment>
<evidence type="ECO:0000259" key="11">
    <source>
        <dbReference type="PROSITE" id="PS51371"/>
    </source>
</evidence>
<feature type="transmembrane region" description="Helical" evidence="9">
    <location>
        <begin position="382"/>
        <end position="404"/>
    </location>
</feature>
<dbReference type="Pfam" id="PF00571">
    <property type="entry name" value="CBS"/>
    <property type="match status" value="2"/>
</dbReference>